<accession>A0A8T2NP91</accession>
<gene>
    <name evidence="2" type="ORF">JZ751_026947</name>
</gene>
<dbReference type="OrthoDB" id="10421170at2759"/>
<keyword evidence="3" id="KW-1185">Reference proteome</keyword>
<dbReference type="AlphaFoldDB" id="A0A8T2NP91"/>
<evidence type="ECO:0000313" key="2">
    <source>
        <dbReference type="EMBL" id="KAG9338197.1"/>
    </source>
</evidence>
<sequence>MTLIQRATSVPLEWTSRSAPSSWMARPSNCRFGTRRVRRGFAPSPRATTEERTASS</sequence>
<organism evidence="2 3">
    <name type="scientific">Albula glossodonta</name>
    <name type="common">roundjaw bonefish</name>
    <dbReference type="NCBI Taxonomy" id="121402"/>
    <lineage>
        <taxon>Eukaryota</taxon>
        <taxon>Metazoa</taxon>
        <taxon>Chordata</taxon>
        <taxon>Craniata</taxon>
        <taxon>Vertebrata</taxon>
        <taxon>Euteleostomi</taxon>
        <taxon>Actinopterygii</taxon>
        <taxon>Neopterygii</taxon>
        <taxon>Teleostei</taxon>
        <taxon>Albuliformes</taxon>
        <taxon>Albulidae</taxon>
        <taxon>Albula</taxon>
    </lineage>
</organism>
<feature type="region of interest" description="Disordered" evidence="1">
    <location>
        <begin position="34"/>
        <end position="56"/>
    </location>
</feature>
<proteinExistence type="predicted"/>
<name>A0A8T2NP91_9TELE</name>
<dbReference type="EMBL" id="JAFBMS010000071">
    <property type="protein sequence ID" value="KAG9338197.1"/>
    <property type="molecule type" value="Genomic_DNA"/>
</dbReference>
<dbReference type="Proteomes" id="UP000824540">
    <property type="component" value="Unassembled WGS sequence"/>
</dbReference>
<protein>
    <submittedName>
        <fullName evidence="2">Uncharacterized protein</fullName>
    </submittedName>
</protein>
<comment type="caution">
    <text evidence="2">The sequence shown here is derived from an EMBL/GenBank/DDBJ whole genome shotgun (WGS) entry which is preliminary data.</text>
</comment>
<reference evidence="2" key="1">
    <citation type="thesis" date="2021" institute="BYU ScholarsArchive" country="Provo, UT, USA">
        <title>Applications of and Algorithms for Genome Assembly and Genomic Analyses with an Emphasis on Marine Teleosts.</title>
        <authorList>
            <person name="Pickett B.D."/>
        </authorList>
    </citation>
    <scope>NUCLEOTIDE SEQUENCE</scope>
    <source>
        <strain evidence="2">HI-2016</strain>
    </source>
</reference>
<evidence type="ECO:0000256" key="1">
    <source>
        <dbReference type="SAM" id="MobiDB-lite"/>
    </source>
</evidence>
<evidence type="ECO:0000313" key="3">
    <source>
        <dbReference type="Proteomes" id="UP000824540"/>
    </source>
</evidence>